<accession>A0A7W8DIU0</accession>
<gene>
    <name evidence="2" type="ORF">HNQ65_001013</name>
</gene>
<name>A0A7W8DIU0_9BACT</name>
<organism evidence="2 3">
    <name type="scientific">Prosthecobacter vanneervenii</name>
    <dbReference type="NCBI Taxonomy" id="48466"/>
    <lineage>
        <taxon>Bacteria</taxon>
        <taxon>Pseudomonadati</taxon>
        <taxon>Verrucomicrobiota</taxon>
        <taxon>Verrucomicrobiia</taxon>
        <taxon>Verrucomicrobiales</taxon>
        <taxon>Verrucomicrobiaceae</taxon>
        <taxon>Prosthecobacter</taxon>
    </lineage>
</organism>
<sequence>MKKDPDARMPALDSLSPPGQGSATPQPPPAPAGRA</sequence>
<feature type="region of interest" description="Disordered" evidence="1">
    <location>
        <begin position="1"/>
        <end position="35"/>
    </location>
</feature>
<keyword evidence="3" id="KW-1185">Reference proteome</keyword>
<evidence type="ECO:0000313" key="2">
    <source>
        <dbReference type="EMBL" id="MBB5031459.1"/>
    </source>
</evidence>
<evidence type="ECO:0000313" key="3">
    <source>
        <dbReference type="Proteomes" id="UP000590740"/>
    </source>
</evidence>
<proteinExistence type="predicted"/>
<dbReference type="Proteomes" id="UP000590740">
    <property type="component" value="Unassembled WGS sequence"/>
</dbReference>
<dbReference type="EMBL" id="JACHIG010000001">
    <property type="protein sequence ID" value="MBB5031459.1"/>
    <property type="molecule type" value="Genomic_DNA"/>
</dbReference>
<protein>
    <submittedName>
        <fullName evidence="2">Uncharacterized protein</fullName>
    </submittedName>
</protein>
<dbReference type="AlphaFoldDB" id="A0A7W8DIU0"/>
<evidence type="ECO:0000256" key="1">
    <source>
        <dbReference type="SAM" id="MobiDB-lite"/>
    </source>
</evidence>
<reference evidence="2 3" key="1">
    <citation type="submission" date="2020-08" db="EMBL/GenBank/DDBJ databases">
        <title>Genomic Encyclopedia of Type Strains, Phase IV (KMG-IV): sequencing the most valuable type-strain genomes for metagenomic binning, comparative biology and taxonomic classification.</title>
        <authorList>
            <person name="Goeker M."/>
        </authorList>
    </citation>
    <scope>NUCLEOTIDE SEQUENCE [LARGE SCALE GENOMIC DNA]</scope>
    <source>
        <strain evidence="2 3">DSM 12252</strain>
    </source>
</reference>
<comment type="caution">
    <text evidence="2">The sequence shown here is derived from an EMBL/GenBank/DDBJ whole genome shotgun (WGS) entry which is preliminary data.</text>
</comment>
<feature type="compositionally biased region" description="Pro residues" evidence="1">
    <location>
        <begin position="25"/>
        <end position="35"/>
    </location>
</feature>